<dbReference type="Pfam" id="PF08668">
    <property type="entry name" value="HDOD"/>
    <property type="match status" value="1"/>
</dbReference>
<gene>
    <name evidence="2" type="ORF">TSA66_07705</name>
</gene>
<dbReference type="Proteomes" id="UP000031572">
    <property type="component" value="Unassembled WGS sequence"/>
</dbReference>
<keyword evidence="3" id="KW-1185">Reference proteome</keyword>
<evidence type="ECO:0000313" key="2">
    <source>
        <dbReference type="EMBL" id="KIF80723.1"/>
    </source>
</evidence>
<sequence length="429" mass="47171">MNDLVLHSFPQAPLPLQRAKEFFLARQPVLDRNQNLVAYELLFRTGTDGPANVTDDVYATASVIAHASELGLHNVVGTLRGFINVDAAVLSSDFIHFLPKDKVVLEVLETVEATDDVVTRIAELSKAGYVFALDDVVAETDSVRRLLPLVQVIKIDICGMGEAELRNLSTRFIHAGKKLLAEKVENLGQFRQCLELGFAYFQGYYFAKPFVLSGKKLSPSQMTIVRLMAQITENADSSELEHSIKQDAALALPLLRMANMPSSGAAQRIDSIGQALAVLGKRQLYCWLQILLYAEPGKTVHAASPLLILASTRGRLLELIAAKICPDDRHVADVAFTVGTMSLMDALFGMPMQEILKQVSVAKDVRDALLARQGFYGDLLTLAESVEQVRDAEPSIAPLLRKLRLSSEDFYGLQLAAYKWSNRVTDGAN</sequence>
<evidence type="ECO:0000259" key="1">
    <source>
        <dbReference type="PROSITE" id="PS51833"/>
    </source>
</evidence>
<dbReference type="InterPro" id="IPR052340">
    <property type="entry name" value="RNase_Y/CdgJ"/>
</dbReference>
<comment type="caution">
    <text evidence="2">The sequence shown here is derived from an EMBL/GenBank/DDBJ whole genome shotgun (WGS) entry which is preliminary data.</text>
</comment>
<dbReference type="SMART" id="SM00052">
    <property type="entry name" value="EAL"/>
    <property type="match status" value="1"/>
</dbReference>
<reference evidence="2 3" key="1">
    <citation type="submission" date="2014-12" db="EMBL/GenBank/DDBJ databases">
        <title>Denitrispirillum autotrophicum gen. nov., sp. nov., Denitrifying, Facultatively Autotrophic Bacteria Isolated from Rice Paddy Soil.</title>
        <authorList>
            <person name="Ishii S."/>
            <person name="Ashida N."/>
            <person name="Ohno H."/>
            <person name="Otsuka S."/>
            <person name="Yokota A."/>
            <person name="Senoo K."/>
        </authorList>
    </citation>
    <scope>NUCLEOTIDE SEQUENCE [LARGE SCALE GENOMIC DNA]</scope>
    <source>
        <strain evidence="2 3">TSA66</strain>
    </source>
</reference>
<dbReference type="AlphaFoldDB" id="A0A0C1Y0Z5"/>
<dbReference type="PROSITE" id="PS51833">
    <property type="entry name" value="HDOD"/>
    <property type="match status" value="1"/>
</dbReference>
<dbReference type="Pfam" id="PF00563">
    <property type="entry name" value="EAL"/>
    <property type="match status" value="1"/>
</dbReference>
<dbReference type="RefSeq" id="WP_040039621.1">
    <property type="nucleotide sequence ID" value="NZ_JWJG01000028.1"/>
</dbReference>
<dbReference type="InterPro" id="IPR013976">
    <property type="entry name" value="HDOD"/>
</dbReference>
<dbReference type="Gene3D" id="1.10.3210.10">
    <property type="entry name" value="Hypothetical protein af1432"/>
    <property type="match status" value="1"/>
</dbReference>
<dbReference type="STRING" id="709839.TSA66_07705"/>
<dbReference type="InterPro" id="IPR014408">
    <property type="entry name" value="dGMP_Pdiesterase_EAL/HD-GYP"/>
</dbReference>
<dbReference type="EMBL" id="JWJG01000028">
    <property type="protein sequence ID" value="KIF80723.1"/>
    <property type="molecule type" value="Genomic_DNA"/>
</dbReference>
<name>A0A0C1Y0Z5_9BURK</name>
<dbReference type="InterPro" id="IPR001633">
    <property type="entry name" value="EAL_dom"/>
</dbReference>
<dbReference type="InterPro" id="IPR035919">
    <property type="entry name" value="EAL_sf"/>
</dbReference>
<proteinExistence type="predicted"/>
<dbReference type="PANTHER" id="PTHR33525">
    <property type="match status" value="1"/>
</dbReference>
<evidence type="ECO:0000313" key="3">
    <source>
        <dbReference type="Proteomes" id="UP000031572"/>
    </source>
</evidence>
<dbReference type="SUPFAM" id="SSF109604">
    <property type="entry name" value="HD-domain/PDEase-like"/>
    <property type="match status" value="1"/>
</dbReference>
<dbReference type="SUPFAM" id="SSF141868">
    <property type="entry name" value="EAL domain-like"/>
    <property type="match status" value="1"/>
</dbReference>
<organism evidence="2 3">
    <name type="scientific">Noviherbaspirillum autotrophicum</name>
    <dbReference type="NCBI Taxonomy" id="709839"/>
    <lineage>
        <taxon>Bacteria</taxon>
        <taxon>Pseudomonadati</taxon>
        <taxon>Pseudomonadota</taxon>
        <taxon>Betaproteobacteria</taxon>
        <taxon>Burkholderiales</taxon>
        <taxon>Oxalobacteraceae</taxon>
        <taxon>Noviherbaspirillum</taxon>
    </lineage>
</organism>
<dbReference type="PANTHER" id="PTHR33525:SF4">
    <property type="entry name" value="CYCLIC DI-GMP PHOSPHODIESTERASE CDGJ"/>
    <property type="match status" value="1"/>
</dbReference>
<dbReference type="OrthoDB" id="9804751at2"/>
<accession>A0A0C1Y0Z5</accession>
<dbReference type="Gene3D" id="3.20.20.450">
    <property type="entry name" value="EAL domain"/>
    <property type="match status" value="1"/>
</dbReference>
<feature type="domain" description="HDOD" evidence="1">
    <location>
        <begin position="217"/>
        <end position="409"/>
    </location>
</feature>
<dbReference type="PIRSF" id="PIRSF003180">
    <property type="entry name" value="DiGMPpdiest_YuxH"/>
    <property type="match status" value="1"/>
</dbReference>
<protein>
    <submittedName>
        <fullName evidence="2">Diguanylate phosphodiesterase</fullName>
    </submittedName>
</protein>